<evidence type="ECO:0000256" key="4">
    <source>
        <dbReference type="ARBA" id="ARBA00023163"/>
    </source>
</evidence>
<dbReference type="PANTHER" id="PTHR30146">
    <property type="entry name" value="LACI-RELATED TRANSCRIPTIONAL REPRESSOR"/>
    <property type="match status" value="1"/>
</dbReference>
<dbReference type="Pfam" id="PF13377">
    <property type="entry name" value="Peripla_BP_3"/>
    <property type="match status" value="1"/>
</dbReference>
<comment type="caution">
    <text evidence="6">The sequence shown here is derived from an EMBL/GenBank/DDBJ whole genome shotgun (WGS) entry which is preliminary data.</text>
</comment>
<evidence type="ECO:0000313" key="7">
    <source>
        <dbReference type="Proteomes" id="UP000241010"/>
    </source>
</evidence>
<dbReference type="OrthoDB" id="8433438at2"/>
<organism evidence="6 7">
    <name type="scientific">Cereibacter changlensis JA139</name>
    <dbReference type="NCBI Taxonomy" id="1188249"/>
    <lineage>
        <taxon>Bacteria</taxon>
        <taxon>Pseudomonadati</taxon>
        <taxon>Pseudomonadota</taxon>
        <taxon>Alphaproteobacteria</taxon>
        <taxon>Rhodobacterales</taxon>
        <taxon>Paracoccaceae</taxon>
        <taxon>Cereibacter</taxon>
    </lineage>
</organism>
<dbReference type="Gene3D" id="3.40.50.2300">
    <property type="match status" value="2"/>
</dbReference>
<dbReference type="AlphaFoldDB" id="A0A2T4JW42"/>
<dbReference type="PROSITE" id="PS50932">
    <property type="entry name" value="HTH_LACI_2"/>
    <property type="match status" value="1"/>
</dbReference>
<evidence type="ECO:0000259" key="5">
    <source>
        <dbReference type="PROSITE" id="PS50932"/>
    </source>
</evidence>
<keyword evidence="2" id="KW-0805">Transcription regulation</keyword>
<dbReference type="EMBL" id="PZKG01000029">
    <property type="protein sequence ID" value="PTE22128.1"/>
    <property type="molecule type" value="Genomic_DNA"/>
</dbReference>
<dbReference type="SUPFAM" id="SSF47413">
    <property type="entry name" value="lambda repressor-like DNA-binding domains"/>
    <property type="match status" value="1"/>
</dbReference>
<gene>
    <name evidence="6" type="ORF">C5F48_08850</name>
</gene>
<evidence type="ECO:0000256" key="1">
    <source>
        <dbReference type="ARBA" id="ARBA00022491"/>
    </source>
</evidence>
<keyword evidence="7" id="KW-1185">Reference proteome</keyword>
<dbReference type="InterPro" id="IPR028082">
    <property type="entry name" value="Peripla_BP_I"/>
</dbReference>
<evidence type="ECO:0000256" key="2">
    <source>
        <dbReference type="ARBA" id="ARBA00023015"/>
    </source>
</evidence>
<protein>
    <submittedName>
        <fullName evidence="6">Transcriptional regulator</fullName>
    </submittedName>
</protein>
<dbReference type="Pfam" id="PF00356">
    <property type="entry name" value="LacI"/>
    <property type="match status" value="1"/>
</dbReference>
<dbReference type="GO" id="GO:0003700">
    <property type="term" value="F:DNA-binding transcription factor activity"/>
    <property type="evidence" value="ECO:0007669"/>
    <property type="project" value="TreeGrafter"/>
</dbReference>
<dbReference type="Gene3D" id="1.10.260.40">
    <property type="entry name" value="lambda repressor-like DNA-binding domains"/>
    <property type="match status" value="1"/>
</dbReference>
<feature type="domain" description="HTH lacI-type" evidence="5">
    <location>
        <begin position="9"/>
        <end position="63"/>
    </location>
</feature>
<dbReference type="InterPro" id="IPR046335">
    <property type="entry name" value="LacI/GalR-like_sensor"/>
</dbReference>
<dbReference type="GO" id="GO:0000976">
    <property type="term" value="F:transcription cis-regulatory region binding"/>
    <property type="evidence" value="ECO:0007669"/>
    <property type="project" value="TreeGrafter"/>
</dbReference>
<accession>A0A2T4JW42</accession>
<dbReference type="CDD" id="cd01392">
    <property type="entry name" value="HTH_LacI"/>
    <property type="match status" value="1"/>
</dbReference>
<dbReference type="InterPro" id="IPR010982">
    <property type="entry name" value="Lambda_DNA-bd_dom_sf"/>
</dbReference>
<dbReference type="RefSeq" id="WP_107663546.1">
    <property type="nucleotide sequence ID" value="NZ_PZKG01000029.1"/>
</dbReference>
<evidence type="ECO:0000256" key="3">
    <source>
        <dbReference type="ARBA" id="ARBA00023125"/>
    </source>
</evidence>
<dbReference type="PANTHER" id="PTHR30146:SF148">
    <property type="entry name" value="HTH-TYPE TRANSCRIPTIONAL REPRESSOR PURR-RELATED"/>
    <property type="match status" value="1"/>
</dbReference>
<dbReference type="SUPFAM" id="SSF53822">
    <property type="entry name" value="Periplasmic binding protein-like I"/>
    <property type="match status" value="1"/>
</dbReference>
<dbReference type="Proteomes" id="UP000241010">
    <property type="component" value="Unassembled WGS sequence"/>
</dbReference>
<evidence type="ECO:0000313" key="6">
    <source>
        <dbReference type="EMBL" id="PTE22128.1"/>
    </source>
</evidence>
<name>A0A2T4JW42_9RHOB</name>
<keyword evidence="3" id="KW-0238">DNA-binding</keyword>
<dbReference type="InterPro" id="IPR000843">
    <property type="entry name" value="HTH_LacI"/>
</dbReference>
<proteinExistence type="predicted"/>
<dbReference type="SMART" id="SM00354">
    <property type="entry name" value="HTH_LACI"/>
    <property type="match status" value="1"/>
</dbReference>
<keyword evidence="1" id="KW-0678">Repressor</keyword>
<reference evidence="6 7" key="1">
    <citation type="submission" date="2018-03" db="EMBL/GenBank/DDBJ databases">
        <title>Cereibacter changlensis.</title>
        <authorList>
            <person name="Meyer T.E."/>
            <person name="Miller S."/>
            <person name="Lodha T."/>
            <person name="Gandham S."/>
            <person name="Chintalapati S."/>
            <person name="Chintalapati V.R."/>
        </authorList>
    </citation>
    <scope>NUCLEOTIDE SEQUENCE [LARGE SCALE GENOMIC DNA]</scope>
    <source>
        <strain evidence="6 7">JA139</strain>
    </source>
</reference>
<keyword evidence="4" id="KW-0804">Transcription</keyword>
<sequence length="336" mass="35458">MPDRNQGFVSADEVARRAGVSRSAVSRCFTPGASIAPKTRARVMAAAEELGYRVNDLARGLLARQSRLVGLVVSRPELGFRAHLVAELSRALIRQGSIPLIIDTGDTKTDLAAACEIVIGHRASATIVLSGSPPPEVVALARLNGQPLVAIGRNEPEVDTVHIGNEAAARTAARRFAASGARRLGLVGSASATPMIVEREAAFLAEAALLGLPLAWERGADSDYAGGRQAAEALLAAADPPDALFCVNDLMAFGALDVARRRGIDVPGALQVIGFDDIPEAAWEAYRLTSFRQDPALMAEKALELLARRRAAPELAPMTLRLAADLVCRGTTRPLP</sequence>